<name>A0AA88R6K9_9ASTE</name>
<evidence type="ECO:0000313" key="2">
    <source>
        <dbReference type="Proteomes" id="UP001187471"/>
    </source>
</evidence>
<sequence>MASSSSFSSSSPHYPHPSTLVVANFVTLKLTEANYFLWRKEILFLLESQGLVGFIDDTTPAPAKTAKTVANDANEGVTNPDYLLWKKSDLLVKGWILGSLSEQVLKTVVDRGESTTARDIWKCLVPEGSEAQAVENDLVYYRPLYKAAVRGDWKTAKRFFDHDKRAVTARISLGSETAVQIAVVRGKATHFLEKLVHMMPSEALLLQSKFGNTALSFAALVGNTKAVTTLVEKNPSSLYIKTWDGKLPLHLAAEYAHKDTLLYLLRVTKEDVGSSPPFAGQSGVELLVHVIISEFFDIALDLVKRFPDLAKVNPEEGDFPLTAISRKASAFRSGIRLKFWEKLIYYCAPIILENCSNNKNVGDIEDPADTSQGLMKMVDMIRLLQVLRQLGVTLWEGVGLLGQEN</sequence>
<dbReference type="AlphaFoldDB" id="A0AA88R6K9"/>
<dbReference type="InterPro" id="IPR002110">
    <property type="entry name" value="Ankyrin_rpt"/>
</dbReference>
<evidence type="ECO:0000313" key="1">
    <source>
        <dbReference type="EMBL" id="KAK2983388.1"/>
    </source>
</evidence>
<dbReference type="Pfam" id="PF12796">
    <property type="entry name" value="Ank_2"/>
    <property type="match status" value="1"/>
</dbReference>
<reference evidence="1" key="1">
    <citation type="submission" date="2022-12" db="EMBL/GenBank/DDBJ databases">
        <title>Draft genome assemblies for two species of Escallonia (Escalloniales).</title>
        <authorList>
            <person name="Chanderbali A."/>
            <person name="Dervinis C."/>
            <person name="Anghel I."/>
            <person name="Soltis D."/>
            <person name="Soltis P."/>
            <person name="Zapata F."/>
        </authorList>
    </citation>
    <scope>NUCLEOTIDE SEQUENCE</scope>
    <source>
        <strain evidence="1">UCBG92.1500</strain>
        <tissue evidence="1">Leaf</tissue>
    </source>
</reference>
<proteinExistence type="predicted"/>
<dbReference type="InterPro" id="IPR036770">
    <property type="entry name" value="Ankyrin_rpt-contain_sf"/>
</dbReference>
<keyword evidence="2" id="KW-1185">Reference proteome</keyword>
<organism evidence="1 2">
    <name type="scientific">Escallonia rubra</name>
    <dbReference type="NCBI Taxonomy" id="112253"/>
    <lineage>
        <taxon>Eukaryota</taxon>
        <taxon>Viridiplantae</taxon>
        <taxon>Streptophyta</taxon>
        <taxon>Embryophyta</taxon>
        <taxon>Tracheophyta</taxon>
        <taxon>Spermatophyta</taxon>
        <taxon>Magnoliopsida</taxon>
        <taxon>eudicotyledons</taxon>
        <taxon>Gunneridae</taxon>
        <taxon>Pentapetalae</taxon>
        <taxon>asterids</taxon>
        <taxon>campanulids</taxon>
        <taxon>Escalloniales</taxon>
        <taxon>Escalloniaceae</taxon>
        <taxon>Escallonia</taxon>
    </lineage>
</organism>
<dbReference type="EMBL" id="JAVXUO010001330">
    <property type="protein sequence ID" value="KAK2983388.1"/>
    <property type="molecule type" value="Genomic_DNA"/>
</dbReference>
<comment type="caution">
    <text evidence="1">The sequence shown here is derived from an EMBL/GenBank/DDBJ whole genome shotgun (WGS) entry which is preliminary data.</text>
</comment>
<dbReference type="PANTHER" id="PTHR47303:SF1">
    <property type="entry name" value="NF-KAPPA-B INHIBITOR BETA"/>
    <property type="match status" value="1"/>
</dbReference>
<dbReference type="PANTHER" id="PTHR47303">
    <property type="match status" value="1"/>
</dbReference>
<dbReference type="SMART" id="SM00248">
    <property type="entry name" value="ANK"/>
    <property type="match status" value="2"/>
</dbReference>
<protein>
    <submittedName>
        <fullName evidence="1">Uncharacterized protein</fullName>
    </submittedName>
</protein>
<accession>A0AA88R6K9</accession>
<dbReference type="Proteomes" id="UP001187471">
    <property type="component" value="Unassembled WGS sequence"/>
</dbReference>
<dbReference type="SUPFAM" id="SSF48403">
    <property type="entry name" value="Ankyrin repeat"/>
    <property type="match status" value="1"/>
</dbReference>
<gene>
    <name evidence="1" type="ORF">RJ640_016012</name>
</gene>
<dbReference type="Gene3D" id="1.25.40.20">
    <property type="entry name" value="Ankyrin repeat-containing domain"/>
    <property type="match status" value="1"/>
</dbReference>